<feature type="transmembrane region" description="Helical" evidence="11">
    <location>
        <begin position="36"/>
        <end position="59"/>
    </location>
</feature>
<dbReference type="eggNOG" id="COG0239">
    <property type="taxonomic scope" value="Bacteria"/>
</dbReference>
<feature type="transmembrane region" description="Helical" evidence="11">
    <location>
        <begin position="71"/>
        <end position="93"/>
    </location>
</feature>
<protein>
    <recommendedName>
        <fullName evidence="11">Fluoride-specific ion channel FluC</fullName>
    </recommendedName>
</protein>
<evidence type="ECO:0000256" key="8">
    <source>
        <dbReference type="ARBA" id="ARBA00023303"/>
    </source>
</evidence>
<reference evidence="12 13" key="1">
    <citation type="submission" date="2013-07" db="EMBL/GenBank/DDBJ databases">
        <title>Sulfurimonas hongkongensis AST-10 Genome Sequencing.</title>
        <authorList>
            <person name="Cai L."/>
            <person name="Zhang T."/>
        </authorList>
    </citation>
    <scope>NUCLEOTIDE SEQUENCE [LARGE SCALE GENOMIC DNA]</scope>
    <source>
        <strain evidence="12 13">AST-10</strain>
    </source>
</reference>
<dbReference type="Pfam" id="PF02537">
    <property type="entry name" value="CRCB"/>
    <property type="match status" value="1"/>
</dbReference>
<feature type="binding site" evidence="11">
    <location>
        <position position="78"/>
    </location>
    <ligand>
        <name>Na(+)</name>
        <dbReference type="ChEBI" id="CHEBI:29101"/>
        <note>structural</note>
    </ligand>
</feature>
<dbReference type="Proteomes" id="UP000015520">
    <property type="component" value="Unassembled WGS sequence"/>
</dbReference>
<dbReference type="PANTHER" id="PTHR28259:SF1">
    <property type="entry name" value="FLUORIDE EXPORT PROTEIN 1-RELATED"/>
    <property type="match status" value="1"/>
</dbReference>
<evidence type="ECO:0000256" key="2">
    <source>
        <dbReference type="ARBA" id="ARBA00022475"/>
    </source>
</evidence>
<dbReference type="STRING" id="1172190.M947_02935"/>
<dbReference type="GO" id="GO:0140114">
    <property type="term" value="P:cellular detoxification of fluoride"/>
    <property type="evidence" value="ECO:0007669"/>
    <property type="project" value="UniProtKB-UniRule"/>
</dbReference>
<dbReference type="InterPro" id="IPR003691">
    <property type="entry name" value="FluC"/>
</dbReference>
<keyword evidence="6 11" id="KW-0406">Ion transport</keyword>
<evidence type="ECO:0000256" key="4">
    <source>
        <dbReference type="ARBA" id="ARBA00022692"/>
    </source>
</evidence>
<keyword evidence="11" id="KW-0479">Metal-binding</keyword>
<comment type="function">
    <text evidence="11">Fluoride-specific ion channel. Important for reducing fluoride concentration in the cell, thus reducing its toxicity.</text>
</comment>
<keyword evidence="7 11" id="KW-0472">Membrane</keyword>
<evidence type="ECO:0000313" key="12">
    <source>
        <dbReference type="EMBL" id="EQB39994.1"/>
    </source>
</evidence>
<dbReference type="AlphaFoldDB" id="T0KSL7"/>
<evidence type="ECO:0000256" key="6">
    <source>
        <dbReference type="ARBA" id="ARBA00023065"/>
    </source>
</evidence>
<keyword evidence="11" id="KW-0915">Sodium</keyword>
<evidence type="ECO:0000256" key="10">
    <source>
        <dbReference type="ARBA" id="ARBA00035585"/>
    </source>
</evidence>
<keyword evidence="2 11" id="KW-1003">Cell membrane</keyword>
<dbReference type="PANTHER" id="PTHR28259">
    <property type="entry name" value="FLUORIDE EXPORT PROTEIN 1-RELATED"/>
    <property type="match status" value="1"/>
</dbReference>
<feature type="binding site" evidence="11">
    <location>
        <position position="81"/>
    </location>
    <ligand>
        <name>Na(+)</name>
        <dbReference type="ChEBI" id="CHEBI:29101"/>
        <note>structural</note>
    </ligand>
</feature>
<dbReference type="NCBIfam" id="TIGR00494">
    <property type="entry name" value="crcB"/>
    <property type="match status" value="1"/>
</dbReference>
<evidence type="ECO:0000256" key="1">
    <source>
        <dbReference type="ARBA" id="ARBA00004651"/>
    </source>
</evidence>
<comment type="catalytic activity">
    <reaction evidence="10">
        <text>fluoride(in) = fluoride(out)</text>
        <dbReference type="Rhea" id="RHEA:76159"/>
        <dbReference type="ChEBI" id="CHEBI:17051"/>
    </reaction>
    <physiologicalReaction direction="left-to-right" evidence="10">
        <dbReference type="Rhea" id="RHEA:76160"/>
    </physiologicalReaction>
</comment>
<evidence type="ECO:0000256" key="5">
    <source>
        <dbReference type="ARBA" id="ARBA00022989"/>
    </source>
</evidence>
<dbReference type="EMBL" id="AUPZ01000004">
    <property type="protein sequence ID" value="EQB39994.1"/>
    <property type="molecule type" value="Genomic_DNA"/>
</dbReference>
<dbReference type="GO" id="GO:0046872">
    <property type="term" value="F:metal ion binding"/>
    <property type="evidence" value="ECO:0007669"/>
    <property type="project" value="UniProtKB-KW"/>
</dbReference>
<evidence type="ECO:0000313" key="13">
    <source>
        <dbReference type="Proteomes" id="UP000015520"/>
    </source>
</evidence>
<keyword evidence="3" id="KW-0997">Cell inner membrane</keyword>
<keyword evidence="5 11" id="KW-1133">Transmembrane helix</keyword>
<keyword evidence="8 11" id="KW-0407">Ion channel</keyword>
<organism evidence="12 13">
    <name type="scientific">Sulfurimonas hongkongensis</name>
    <dbReference type="NCBI Taxonomy" id="1172190"/>
    <lineage>
        <taxon>Bacteria</taxon>
        <taxon>Pseudomonadati</taxon>
        <taxon>Campylobacterota</taxon>
        <taxon>Epsilonproteobacteria</taxon>
        <taxon>Campylobacterales</taxon>
        <taxon>Sulfurimonadaceae</taxon>
        <taxon>Sulfurimonas</taxon>
    </lineage>
</organism>
<gene>
    <name evidence="11" type="primary">fluC</name>
    <name evidence="11" type="synonym">crcB</name>
    <name evidence="12" type="ORF">M947_02935</name>
</gene>
<comment type="caution">
    <text evidence="12">The sequence shown here is derived from an EMBL/GenBank/DDBJ whole genome shotgun (WGS) entry which is preliminary data.</text>
</comment>
<evidence type="ECO:0000256" key="3">
    <source>
        <dbReference type="ARBA" id="ARBA00022519"/>
    </source>
</evidence>
<dbReference type="GO" id="GO:0062054">
    <property type="term" value="F:fluoride channel activity"/>
    <property type="evidence" value="ECO:0007669"/>
    <property type="project" value="UniProtKB-UniRule"/>
</dbReference>
<evidence type="ECO:0000256" key="9">
    <source>
        <dbReference type="ARBA" id="ARBA00035120"/>
    </source>
</evidence>
<keyword evidence="13" id="KW-1185">Reference proteome</keyword>
<dbReference type="GO" id="GO:0005886">
    <property type="term" value="C:plasma membrane"/>
    <property type="evidence" value="ECO:0007669"/>
    <property type="project" value="UniProtKB-SubCell"/>
</dbReference>
<feature type="transmembrane region" description="Helical" evidence="11">
    <location>
        <begin position="7"/>
        <end position="24"/>
    </location>
</feature>
<feature type="transmembrane region" description="Helical" evidence="11">
    <location>
        <begin position="99"/>
        <end position="123"/>
    </location>
</feature>
<keyword evidence="4 11" id="KW-0812">Transmembrane</keyword>
<evidence type="ECO:0000256" key="7">
    <source>
        <dbReference type="ARBA" id="ARBA00023136"/>
    </source>
</evidence>
<evidence type="ECO:0000256" key="11">
    <source>
        <dbReference type="HAMAP-Rule" id="MF_00454"/>
    </source>
</evidence>
<dbReference type="PATRIC" id="fig|1172190.3.peg.572"/>
<proteinExistence type="inferred from homology"/>
<accession>T0KSL7</accession>
<keyword evidence="11" id="KW-0813">Transport</keyword>
<sequence>MMSYQTILAIGSGGFIGAILRVYLNGLISNKLPHDLPFGTLGVNLIGSFIMGLLVAYFMYTTLFSLHTKSFLSTGILGALTTYSTFAIESFFLLEGGHIILALVNISLNAFGTIFMAGCGFYITKYFLAQS</sequence>
<comment type="activity regulation">
    <text evidence="11">Na(+) is not transported, but it plays an essential structural role and its presence is essential for fluoride channel function.</text>
</comment>
<comment type="similarity">
    <text evidence="9 11">Belongs to the fluoride channel Fluc/FEX (TC 1.A.43) family.</text>
</comment>
<name>T0KSL7_9BACT</name>
<comment type="subcellular location">
    <subcellularLocation>
        <location evidence="1 11">Cell membrane</location>
        <topology evidence="1 11">Multi-pass membrane protein</topology>
    </subcellularLocation>
</comment>
<dbReference type="HAMAP" id="MF_00454">
    <property type="entry name" value="FluC"/>
    <property type="match status" value="1"/>
</dbReference>